<dbReference type="Pfam" id="PF01957">
    <property type="entry name" value="NfeD"/>
    <property type="match status" value="1"/>
</dbReference>
<evidence type="ECO:0000313" key="7">
    <source>
        <dbReference type="EMBL" id="KGF51073.1"/>
    </source>
</evidence>
<dbReference type="GO" id="GO:0005886">
    <property type="term" value="C:plasma membrane"/>
    <property type="evidence" value="ECO:0007669"/>
    <property type="project" value="TreeGrafter"/>
</dbReference>
<dbReference type="InterPro" id="IPR052165">
    <property type="entry name" value="Membrane_assoc_protease"/>
</dbReference>
<comment type="caution">
    <text evidence="7">The sequence shown here is derived from an EMBL/GenBank/DDBJ whole genome shotgun (WGS) entry which is preliminary data.</text>
</comment>
<dbReference type="SUPFAM" id="SSF141322">
    <property type="entry name" value="NfeD domain-like"/>
    <property type="match status" value="1"/>
</dbReference>
<evidence type="ECO:0000256" key="5">
    <source>
        <dbReference type="SAM" id="Phobius"/>
    </source>
</evidence>
<name>A0A096AVG1_9BACT</name>
<keyword evidence="3 5" id="KW-1133">Transmembrane helix</keyword>
<evidence type="ECO:0000256" key="2">
    <source>
        <dbReference type="ARBA" id="ARBA00022692"/>
    </source>
</evidence>
<dbReference type="InterPro" id="IPR002810">
    <property type="entry name" value="NfeD-like_C"/>
</dbReference>
<feature type="transmembrane region" description="Helical" evidence="5">
    <location>
        <begin position="52"/>
        <end position="75"/>
    </location>
</feature>
<feature type="transmembrane region" description="Helical" evidence="5">
    <location>
        <begin position="30"/>
        <end position="46"/>
    </location>
</feature>
<proteinExistence type="predicted"/>
<feature type="domain" description="NfeD-like C-terminal" evidence="6">
    <location>
        <begin position="89"/>
        <end position="149"/>
    </location>
</feature>
<protein>
    <submittedName>
        <fullName evidence="7">Membrane protein</fullName>
    </submittedName>
</protein>
<dbReference type="PANTHER" id="PTHR33507">
    <property type="entry name" value="INNER MEMBRANE PROTEIN YBBJ"/>
    <property type="match status" value="1"/>
</dbReference>
<dbReference type="EMBL" id="JRNU01000052">
    <property type="protein sequence ID" value="KGF51073.1"/>
    <property type="molecule type" value="Genomic_DNA"/>
</dbReference>
<sequence>MMDYFVQNIWLIWSLVCLLCLILELTSGDFFLMCFAIAGLLTAILSCFIDSIVFQIIIFAVSSVLSIIFVRPIILKYFHHNEKVRPSNADALIGRKGLITEPIKAGGGFGRVQIDGDYWKAYSISPTTIEVGEQVKIVARDSIIVTVERC</sequence>
<dbReference type="OrthoDB" id="1119931at2"/>
<accession>A0A096AVG1</accession>
<dbReference type="RefSeq" id="WP_036856640.1">
    <property type="nucleotide sequence ID" value="NZ_JRNU01000052.1"/>
</dbReference>
<dbReference type="Gene3D" id="2.40.50.140">
    <property type="entry name" value="Nucleic acid-binding proteins"/>
    <property type="match status" value="1"/>
</dbReference>
<keyword evidence="2 5" id="KW-0812">Transmembrane</keyword>
<evidence type="ECO:0000256" key="1">
    <source>
        <dbReference type="ARBA" id="ARBA00004141"/>
    </source>
</evidence>
<keyword evidence="8" id="KW-1185">Reference proteome</keyword>
<dbReference type="InterPro" id="IPR012340">
    <property type="entry name" value="NA-bd_OB-fold"/>
</dbReference>
<dbReference type="PANTHER" id="PTHR33507:SF3">
    <property type="entry name" value="INNER MEMBRANE PROTEIN YBBJ"/>
    <property type="match status" value="1"/>
</dbReference>
<evidence type="ECO:0000313" key="8">
    <source>
        <dbReference type="Proteomes" id="UP000029614"/>
    </source>
</evidence>
<feature type="transmembrane region" description="Helical" evidence="5">
    <location>
        <begin position="6"/>
        <end position="23"/>
    </location>
</feature>
<dbReference type="Proteomes" id="UP000029614">
    <property type="component" value="Unassembled WGS sequence"/>
</dbReference>
<evidence type="ECO:0000259" key="6">
    <source>
        <dbReference type="Pfam" id="PF01957"/>
    </source>
</evidence>
<reference evidence="7 8" key="1">
    <citation type="submission" date="2014-07" db="EMBL/GenBank/DDBJ databases">
        <authorList>
            <person name="McCorrison J."/>
            <person name="Sanka R."/>
            <person name="Torralba M."/>
            <person name="Gillis M."/>
            <person name="Haft D.H."/>
            <person name="Methe B."/>
            <person name="Sutton G."/>
            <person name="Nelson K.E."/>
        </authorList>
    </citation>
    <scope>NUCLEOTIDE SEQUENCE [LARGE SCALE GENOMIC DNA]</scope>
    <source>
        <strain evidence="7 8">DNF00058</strain>
    </source>
</reference>
<gene>
    <name evidence="7" type="ORF">HMPREF9302_08805</name>
</gene>
<comment type="subcellular location">
    <subcellularLocation>
        <location evidence="1">Membrane</location>
        <topology evidence="1">Multi-pass membrane protein</topology>
    </subcellularLocation>
</comment>
<evidence type="ECO:0000256" key="3">
    <source>
        <dbReference type="ARBA" id="ARBA00022989"/>
    </source>
</evidence>
<organism evidence="7 8">
    <name type="scientific">Prevotella amnii DNF00058</name>
    <dbReference type="NCBI Taxonomy" id="1401066"/>
    <lineage>
        <taxon>Bacteria</taxon>
        <taxon>Pseudomonadati</taxon>
        <taxon>Bacteroidota</taxon>
        <taxon>Bacteroidia</taxon>
        <taxon>Bacteroidales</taxon>
        <taxon>Prevotellaceae</taxon>
        <taxon>Prevotella</taxon>
    </lineage>
</organism>
<dbReference type="AlphaFoldDB" id="A0A096AVG1"/>
<keyword evidence="4 5" id="KW-0472">Membrane</keyword>
<evidence type="ECO:0000256" key="4">
    <source>
        <dbReference type="ARBA" id="ARBA00023136"/>
    </source>
</evidence>